<dbReference type="EMBL" id="JACDQQ010000351">
    <property type="protein sequence ID" value="MBA0084059.1"/>
    <property type="molecule type" value="Genomic_DNA"/>
</dbReference>
<comment type="similarity">
    <text evidence="2">Belongs to the peptidase M20A family.</text>
</comment>
<dbReference type="PANTHER" id="PTHR43808:SF8">
    <property type="entry name" value="PEPTIDASE M20 DIMERISATION DOMAIN-CONTAINING PROTEIN"/>
    <property type="match status" value="1"/>
</dbReference>
<dbReference type="Pfam" id="PF07687">
    <property type="entry name" value="M20_dimer"/>
    <property type="match status" value="1"/>
</dbReference>
<dbReference type="SUPFAM" id="SSF55031">
    <property type="entry name" value="Bacterial exopeptidase dimerisation domain"/>
    <property type="match status" value="1"/>
</dbReference>
<evidence type="ECO:0000313" key="8">
    <source>
        <dbReference type="Proteomes" id="UP000567293"/>
    </source>
</evidence>
<keyword evidence="8" id="KW-1185">Reference proteome</keyword>
<feature type="domain" description="Peptidase M20 dimerisation" evidence="6">
    <location>
        <begin position="75"/>
        <end position="170"/>
    </location>
</feature>
<evidence type="ECO:0000259" key="6">
    <source>
        <dbReference type="Pfam" id="PF07687"/>
    </source>
</evidence>
<reference evidence="7" key="1">
    <citation type="submission" date="2020-06" db="EMBL/GenBank/DDBJ databases">
        <title>Legume-microbial interactions unlock mineral nutrients during tropical forest succession.</title>
        <authorList>
            <person name="Epihov D.Z."/>
        </authorList>
    </citation>
    <scope>NUCLEOTIDE SEQUENCE [LARGE SCALE GENOMIC DNA]</scope>
    <source>
        <strain evidence="7">Pan2503</strain>
    </source>
</reference>
<comment type="cofactor">
    <cofactor evidence="1">
        <name>Zn(2+)</name>
        <dbReference type="ChEBI" id="CHEBI:29105"/>
    </cofactor>
</comment>
<evidence type="ECO:0000256" key="4">
    <source>
        <dbReference type="ARBA" id="ARBA00022801"/>
    </source>
</evidence>
<gene>
    <name evidence="7" type="ORF">HRJ53_03600</name>
</gene>
<dbReference type="SUPFAM" id="SSF53187">
    <property type="entry name" value="Zn-dependent exopeptidases"/>
    <property type="match status" value="1"/>
</dbReference>
<sequence length="259" mass="27597">LISKDYSSPRGANGYYVVNAKWSPDSQFFVYSMSSSGGHSPWSFPMMVYGRQKNRIAGFSDMINGEPTENQLALGSKGALRYEITAKGKLAHSAYPELGHSAIHTLLDVLEEIRGIALPEDPLLGPSTLNIGTISGGRAPNVVADQAEAEVMFRTVGDPSALRQAVASAAAGRAEAREVLHTPAIRLNMLGGLPTTVVAFTTDIPTFNGAWGEPFLIGPGSIHVAHTAEERVAKKELSDAVEIYTRMTTELLATGRSAA</sequence>
<evidence type="ECO:0000256" key="2">
    <source>
        <dbReference type="ARBA" id="ARBA00006247"/>
    </source>
</evidence>
<dbReference type="Gene3D" id="3.30.70.360">
    <property type="match status" value="1"/>
</dbReference>
<evidence type="ECO:0000256" key="5">
    <source>
        <dbReference type="ARBA" id="ARBA00022833"/>
    </source>
</evidence>
<comment type="caution">
    <text evidence="7">The sequence shown here is derived from an EMBL/GenBank/DDBJ whole genome shotgun (WGS) entry which is preliminary data.</text>
</comment>
<protein>
    <submittedName>
        <fullName evidence="7">Peptidase dimerization domain-containing protein</fullName>
    </submittedName>
</protein>
<dbReference type="PANTHER" id="PTHR43808">
    <property type="entry name" value="ACETYLORNITHINE DEACETYLASE"/>
    <property type="match status" value="1"/>
</dbReference>
<name>A0A7V8SVN1_9BACT</name>
<dbReference type="GO" id="GO:0016787">
    <property type="term" value="F:hydrolase activity"/>
    <property type="evidence" value="ECO:0007669"/>
    <property type="project" value="UniProtKB-KW"/>
</dbReference>
<evidence type="ECO:0000256" key="3">
    <source>
        <dbReference type="ARBA" id="ARBA00022723"/>
    </source>
</evidence>
<organism evidence="7 8">
    <name type="scientific">Candidatus Acidiferrum panamense</name>
    <dbReference type="NCBI Taxonomy" id="2741543"/>
    <lineage>
        <taxon>Bacteria</taxon>
        <taxon>Pseudomonadati</taxon>
        <taxon>Acidobacteriota</taxon>
        <taxon>Terriglobia</taxon>
        <taxon>Candidatus Acidiferrales</taxon>
        <taxon>Candidatus Acidiferrum</taxon>
    </lineage>
</organism>
<dbReference type="InterPro" id="IPR050072">
    <property type="entry name" value="Peptidase_M20A"/>
</dbReference>
<evidence type="ECO:0000313" key="7">
    <source>
        <dbReference type="EMBL" id="MBA0084059.1"/>
    </source>
</evidence>
<dbReference type="AlphaFoldDB" id="A0A7V8SVN1"/>
<accession>A0A7V8SVN1</accession>
<keyword evidence="4" id="KW-0378">Hydrolase</keyword>
<dbReference type="InterPro" id="IPR011650">
    <property type="entry name" value="Peptidase_M20_dimer"/>
</dbReference>
<feature type="non-terminal residue" evidence="7">
    <location>
        <position position="1"/>
    </location>
</feature>
<proteinExistence type="inferred from homology"/>
<keyword evidence="3" id="KW-0479">Metal-binding</keyword>
<dbReference type="InterPro" id="IPR036264">
    <property type="entry name" value="Bact_exopeptidase_dim_dom"/>
</dbReference>
<dbReference type="Proteomes" id="UP000567293">
    <property type="component" value="Unassembled WGS sequence"/>
</dbReference>
<keyword evidence="5" id="KW-0862">Zinc</keyword>
<dbReference type="Gene3D" id="3.40.630.10">
    <property type="entry name" value="Zn peptidases"/>
    <property type="match status" value="1"/>
</dbReference>
<evidence type="ECO:0000256" key="1">
    <source>
        <dbReference type="ARBA" id="ARBA00001947"/>
    </source>
</evidence>